<keyword evidence="2" id="KW-0862">Zinc</keyword>
<evidence type="ECO:0000256" key="6">
    <source>
        <dbReference type="ARBA" id="ARBA00023242"/>
    </source>
</evidence>
<accession>A0ABR0KQ09</accession>
<keyword evidence="1" id="KW-0479">Metal-binding</keyword>
<evidence type="ECO:0000256" key="4">
    <source>
        <dbReference type="ARBA" id="ARBA00023125"/>
    </source>
</evidence>
<evidence type="ECO:0000256" key="1">
    <source>
        <dbReference type="ARBA" id="ARBA00022723"/>
    </source>
</evidence>
<dbReference type="PANTHER" id="PTHR36206:SF12">
    <property type="entry name" value="ASPERCRYPTIN BIOSYNTHESIS CLUSTER-SPECIFIC TRANSCRIPTION REGULATOR ATNN-RELATED"/>
    <property type="match status" value="1"/>
</dbReference>
<dbReference type="InterPro" id="IPR001138">
    <property type="entry name" value="Zn2Cys6_DnaBD"/>
</dbReference>
<dbReference type="InterPro" id="IPR021858">
    <property type="entry name" value="Fun_TF"/>
</dbReference>
<evidence type="ECO:0000256" key="3">
    <source>
        <dbReference type="ARBA" id="ARBA00023015"/>
    </source>
</evidence>
<keyword evidence="10" id="KW-1185">Reference proteome</keyword>
<keyword evidence="6" id="KW-0539">Nucleus</keyword>
<name>A0ABR0KQ09_9EURO</name>
<feature type="domain" description="Zn(2)-C6 fungal-type" evidence="8">
    <location>
        <begin position="19"/>
        <end position="47"/>
    </location>
</feature>
<evidence type="ECO:0000313" key="9">
    <source>
        <dbReference type="EMBL" id="KAK5102575.1"/>
    </source>
</evidence>
<evidence type="ECO:0000256" key="2">
    <source>
        <dbReference type="ARBA" id="ARBA00022833"/>
    </source>
</evidence>
<dbReference type="Gene3D" id="4.10.240.10">
    <property type="entry name" value="Zn(2)-C6 fungal-type DNA-binding domain"/>
    <property type="match status" value="1"/>
</dbReference>
<dbReference type="Proteomes" id="UP001345013">
    <property type="component" value="Unassembled WGS sequence"/>
</dbReference>
<organism evidence="9 10">
    <name type="scientific">Lithohypha guttulata</name>
    <dbReference type="NCBI Taxonomy" id="1690604"/>
    <lineage>
        <taxon>Eukaryota</taxon>
        <taxon>Fungi</taxon>
        <taxon>Dikarya</taxon>
        <taxon>Ascomycota</taxon>
        <taxon>Pezizomycotina</taxon>
        <taxon>Eurotiomycetes</taxon>
        <taxon>Chaetothyriomycetidae</taxon>
        <taxon>Chaetothyriales</taxon>
        <taxon>Trichomeriaceae</taxon>
        <taxon>Lithohypha</taxon>
    </lineage>
</organism>
<dbReference type="PANTHER" id="PTHR36206">
    <property type="entry name" value="ASPERCRYPTIN BIOSYNTHESIS CLUSTER-SPECIFIC TRANSCRIPTION REGULATOR ATNN-RELATED"/>
    <property type="match status" value="1"/>
</dbReference>
<feature type="region of interest" description="Disordered" evidence="7">
    <location>
        <begin position="492"/>
        <end position="517"/>
    </location>
</feature>
<dbReference type="PROSITE" id="PS00463">
    <property type="entry name" value="ZN2_CY6_FUNGAL_1"/>
    <property type="match status" value="1"/>
</dbReference>
<evidence type="ECO:0000313" key="10">
    <source>
        <dbReference type="Proteomes" id="UP001345013"/>
    </source>
</evidence>
<sequence length="562" mass="63546">MINVPIDKTRIGGSKVKTGCRTCKARRVKCDEGKPSCQRCVKAGRKCEGYATSPEPANLPVGQRFVHYVESTSTALSRSPSPQPGLDTPALRSLDYYLNATALYFGEPFGIDLFSKDLSCFMQNDKAVRHSIIALAAFHENFLHPTKSTTDNQRRLLALDHYSQSIQTVVHLNQRNQQKAMLTTLITCLVYCCIESIQGHFVSAMRHIASGIRLLAEQEDSLLERERLGNGISKGFIDKMRRMFISLGTQAMSMEESEVSAAVVQHLQSAAEEHVGYFFDSPEQALADIAQLMNDTIRLATWAESCENDSDFPNHALVSTGDRLDRPFEEWTRAYDQLLTRSSHTQYRSDCSSQHIAFLVLRVNQLMTRIVLSFKYQTSQTRWDEYLEGFKAIVSTSEDLLVVEAQQRAKSGGSPWSSDGQTSYQGTFSLTLGIVPALFLTCTRCRDRVTRHRALDILKTQRRRESVWDSQVVAVVAERIIQVEEESTSRYWQERGSPSLADSHTQQGRKAHLDSSEAQVVPEEARIHSVVIDWLDSENRAQVFLMEKHATERHKQVVVWNE</sequence>
<keyword evidence="3" id="KW-0805">Transcription regulation</keyword>
<dbReference type="InterPro" id="IPR052360">
    <property type="entry name" value="Transcr_Regulatory_Proteins"/>
</dbReference>
<dbReference type="PROSITE" id="PS50048">
    <property type="entry name" value="ZN2_CY6_FUNGAL_2"/>
    <property type="match status" value="1"/>
</dbReference>
<proteinExistence type="predicted"/>
<evidence type="ECO:0000259" key="8">
    <source>
        <dbReference type="PROSITE" id="PS50048"/>
    </source>
</evidence>
<dbReference type="EMBL" id="JAVRRG010000001">
    <property type="protein sequence ID" value="KAK5102575.1"/>
    <property type="molecule type" value="Genomic_DNA"/>
</dbReference>
<evidence type="ECO:0000256" key="5">
    <source>
        <dbReference type="ARBA" id="ARBA00023163"/>
    </source>
</evidence>
<reference evidence="9 10" key="1">
    <citation type="submission" date="2023-08" db="EMBL/GenBank/DDBJ databases">
        <title>Black Yeasts Isolated from many extreme environments.</title>
        <authorList>
            <person name="Coleine C."/>
            <person name="Stajich J.E."/>
            <person name="Selbmann L."/>
        </authorList>
    </citation>
    <scope>NUCLEOTIDE SEQUENCE [LARGE SCALE GENOMIC DNA]</scope>
    <source>
        <strain evidence="9 10">CCFEE 5885</strain>
    </source>
</reference>
<gene>
    <name evidence="9" type="ORF">LTR24_000134</name>
</gene>
<dbReference type="Pfam" id="PF11951">
    <property type="entry name" value="Fungal_trans_2"/>
    <property type="match status" value="1"/>
</dbReference>
<dbReference type="InterPro" id="IPR036864">
    <property type="entry name" value="Zn2-C6_fun-type_DNA-bd_sf"/>
</dbReference>
<evidence type="ECO:0000256" key="7">
    <source>
        <dbReference type="SAM" id="MobiDB-lite"/>
    </source>
</evidence>
<dbReference type="Pfam" id="PF00172">
    <property type="entry name" value="Zn_clus"/>
    <property type="match status" value="1"/>
</dbReference>
<keyword evidence="4" id="KW-0238">DNA-binding</keyword>
<dbReference type="CDD" id="cd00067">
    <property type="entry name" value="GAL4"/>
    <property type="match status" value="1"/>
</dbReference>
<dbReference type="SMART" id="SM00066">
    <property type="entry name" value="GAL4"/>
    <property type="match status" value="1"/>
</dbReference>
<dbReference type="SUPFAM" id="SSF57701">
    <property type="entry name" value="Zn2/Cys6 DNA-binding domain"/>
    <property type="match status" value="1"/>
</dbReference>
<comment type="caution">
    <text evidence="9">The sequence shown here is derived from an EMBL/GenBank/DDBJ whole genome shotgun (WGS) entry which is preliminary data.</text>
</comment>
<protein>
    <recommendedName>
        <fullName evidence="8">Zn(2)-C6 fungal-type domain-containing protein</fullName>
    </recommendedName>
</protein>
<keyword evidence="5" id="KW-0804">Transcription</keyword>